<dbReference type="SMART" id="SM00361">
    <property type="entry name" value="RRM_1"/>
    <property type="match status" value="3"/>
</dbReference>
<dbReference type="OrthoDB" id="439808at2759"/>
<dbReference type="CTD" id="6755772"/>
<proteinExistence type="predicted"/>
<dbReference type="GeneID" id="6755772"/>
<dbReference type="STRING" id="10228.B3S2W8"/>
<sequence>MDLFYYRYIGNLDRQTTEQSIGELFAKFGAIKRCKLITEHGGNDPYGFVEYAEKNSAARALDAMNGYSFGSRAIKVNWATNSSMRKDTNHYHIFVGDLSPDIDTTLLRSAFNQFGHVSDARVVKDSATGKPRGYGFVSYQFKHEAENAMQSMNGAWLGGRNIRTNWATRKPGATTNRQNSDSSSTKSLNYDEIYLQTAVYNCTVYVGNLSAGTTEETLRRIFIPFGPIADIRVFPDKNYAFIRYMSHDHATNAIVVIHGTAVEGSQVKCSWGKEANDPILAQQVNLIKLIST</sequence>
<evidence type="ECO:0000313" key="4">
    <source>
        <dbReference type="EMBL" id="EDV22693.1"/>
    </source>
</evidence>
<dbReference type="PANTHER" id="PTHR10352">
    <property type="entry name" value="EUKARYOTIC TRANSLATION INITIATION FACTOR 3 SUBUNIT G"/>
    <property type="match status" value="1"/>
</dbReference>
<dbReference type="PhylomeDB" id="B3S2W8"/>
<feature type="domain" description="RRM" evidence="3">
    <location>
        <begin position="202"/>
        <end position="274"/>
    </location>
</feature>
<evidence type="ECO:0000256" key="2">
    <source>
        <dbReference type="PROSITE-ProRule" id="PRU00176"/>
    </source>
</evidence>
<dbReference type="Gene3D" id="3.30.70.330">
    <property type="match status" value="3"/>
</dbReference>
<dbReference type="InParanoid" id="B3S2W8"/>
<keyword evidence="1 2" id="KW-0694">RNA-binding</keyword>
<dbReference type="CDD" id="cd12353">
    <property type="entry name" value="RRM2_TIA1_like"/>
    <property type="match status" value="1"/>
</dbReference>
<dbReference type="InterPro" id="IPR000504">
    <property type="entry name" value="RRM_dom"/>
</dbReference>
<dbReference type="eggNOG" id="KOG0148">
    <property type="taxonomic scope" value="Eukaryota"/>
</dbReference>
<dbReference type="CDD" id="cd12354">
    <property type="entry name" value="RRM3_TIA1_like"/>
    <property type="match status" value="1"/>
</dbReference>
<feature type="domain" description="RRM" evidence="3">
    <location>
        <begin position="91"/>
        <end position="169"/>
    </location>
</feature>
<name>B3S2W8_TRIAD</name>
<dbReference type="InterPro" id="IPR035979">
    <property type="entry name" value="RBD_domain_sf"/>
</dbReference>
<dbReference type="SMART" id="SM00360">
    <property type="entry name" value="RRM"/>
    <property type="match status" value="3"/>
</dbReference>
<organism evidence="4 5">
    <name type="scientific">Trichoplax adhaerens</name>
    <name type="common">Trichoplax reptans</name>
    <dbReference type="NCBI Taxonomy" id="10228"/>
    <lineage>
        <taxon>Eukaryota</taxon>
        <taxon>Metazoa</taxon>
        <taxon>Placozoa</taxon>
        <taxon>Uniplacotomia</taxon>
        <taxon>Trichoplacea</taxon>
        <taxon>Trichoplacidae</taxon>
        <taxon>Trichoplax</taxon>
    </lineage>
</organism>
<dbReference type="RefSeq" id="XP_002114559.1">
    <property type="nucleotide sequence ID" value="XM_002114523.1"/>
</dbReference>
<dbReference type="Proteomes" id="UP000009022">
    <property type="component" value="Unassembled WGS sequence"/>
</dbReference>
<dbReference type="PROSITE" id="PS50102">
    <property type="entry name" value="RRM"/>
    <property type="match status" value="3"/>
</dbReference>
<dbReference type="AlphaFoldDB" id="B3S2W8"/>
<dbReference type="GO" id="GO:0003723">
    <property type="term" value="F:RNA binding"/>
    <property type="evidence" value="ECO:0007669"/>
    <property type="project" value="UniProtKB-UniRule"/>
</dbReference>
<evidence type="ECO:0000259" key="3">
    <source>
        <dbReference type="PROSITE" id="PS50102"/>
    </source>
</evidence>
<reference evidence="4 5" key="1">
    <citation type="journal article" date="2008" name="Nature">
        <title>The Trichoplax genome and the nature of placozoans.</title>
        <authorList>
            <person name="Srivastava M."/>
            <person name="Begovic E."/>
            <person name="Chapman J."/>
            <person name="Putnam N.H."/>
            <person name="Hellsten U."/>
            <person name="Kawashima T."/>
            <person name="Kuo A."/>
            <person name="Mitros T."/>
            <person name="Salamov A."/>
            <person name="Carpenter M.L."/>
            <person name="Signorovitch A.Y."/>
            <person name="Moreno M.A."/>
            <person name="Kamm K."/>
            <person name="Grimwood J."/>
            <person name="Schmutz J."/>
            <person name="Shapiro H."/>
            <person name="Grigoriev I.V."/>
            <person name="Buss L.W."/>
            <person name="Schierwater B."/>
            <person name="Dellaporta S.L."/>
            <person name="Rokhsar D.S."/>
        </authorList>
    </citation>
    <scope>NUCLEOTIDE SEQUENCE [LARGE SCALE GENOMIC DNA]</scope>
    <source>
        <strain evidence="4 5">Grell-BS-1999</strain>
    </source>
</reference>
<keyword evidence="5" id="KW-1185">Reference proteome</keyword>
<gene>
    <name evidence="4" type="ORF">TRIADDRAFT_28438</name>
</gene>
<dbReference type="SUPFAM" id="SSF54928">
    <property type="entry name" value="RNA-binding domain, RBD"/>
    <property type="match status" value="3"/>
</dbReference>
<dbReference type="InterPro" id="IPR003954">
    <property type="entry name" value="RRM_euk-type"/>
</dbReference>
<dbReference type="InterPro" id="IPR012677">
    <property type="entry name" value="Nucleotide-bd_a/b_plait_sf"/>
</dbReference>
<dbReference type="EMBL" id="DS985248">
    <property type="protein sequence ID" value="EDV22693.1"/>
    <property type="molecule type" value="Genomic_DNA"/>
</dbReference>
<evidence type="ECO:0000313" key="5">
    <source>
        <dbReference type="Proteomes" id="UP000009022"/>
    </source>
</evidence>
<evidence type="ECO:0000256" key="1">
    <source>
        <dbReference type="ARBA" id="ARBA00022884"/>
    </source>
</evidence>
<dbReference type="OMA" id="RAIVQMN"/>
<dbReference type="KEGG" id="tad:TRIADDRAFT_28438"/>
<feature type="domain" description="RRM" evidence="3">
    <location>
        <begin position="5"/>
        <end position="81"/>
    </location>
</feature>
<accession>B3S2W8</accession>
<dbReference type="HOGENOM" id="CLU_025000_2_0_1"/>
<dbReference type="CDD" id="cd12352">
    <property type="entry name" value="RRM1_TIA1_like"/>
    <property type="match status" value="1"/>
</dbReference>
<dbReference type="Pfam" id="PF00076">
    <property type="entry name" value="RRM_1"/>
    <property type="match status" value="3"/>
</dbReference>
<protein>
    <recommendedName>
        <fullName evidence="3">RRM domain-containing protein</fullName>
    </recommendedName>
</protein>